<evidence type="ECO:0000256" key="1">
    <source>
        <dbReference type="SAM" id="MobiDB-lite"/>
    </source>
</evidence>
<reference evidence="2 3" key="1">
    <citation type="submission" date="2018-03" db="EMBL/GenBank/DDBJ databases">
        <title>Genomic Encyclopedia of Type Strains, Phase III (KMG-III): the genomes of soil and plant-associated and newly described type strains.</title>
        <authorList>
            <person name="Whitman W."/>
        </authorList>
    </citation>
    <scope>NUCLEOTIDE SEQUENCE [LARGE SCALE GENOMIC DNA]</scope>
    <source>
        <strain evidence="2 3">CGMCC 4.7097</strain>
    </source>
</reference>
<sequence length="111" mass="12179">MSDLQQLTVQWQAAYRAYTEAHEANRYVAADDPAAAARIAPTYRRVAWLWRQLAALESTPWWAKAAALHAAETFDHQTDVNERVAGGDRAAGGHRVHAPVEGVSGRGEDQA</sequence>
<organism evidence="2 3">
    <name type="scientific">Saccharothrix carnea</name>
    <dbReference type="NCBI Taxonomy" id="1280637"/>
    <lineage>
        <taxon>Bacteria</taxon>
        <taxon>Bacillati</taxon>
        <taxon>Actinomycetota</taxon>
        <taxon>Actinomycetes</taxon>
        <taxon>Pseudonocardiales</taxon>
        <taxon>Pseudonocardiaceae</taxon>
        <taxon>Saccharothrix</taxon>
    </lineage>
</organism>
<evidence type="ECO:0000313" key="2">
    <source>
        <dbReference type="EMBL" id="PSL56798.1"/>
    </source>
</evidence>
<keyword evidence="3" id="KW-1185">Reference proteome</keyword>
<dbReference type="RefSeq" id="WP_146173803.1">
    <property type="nucleotide sequence ID" value="NZ_PYAX01000003.1"/>
</dbReference>
<dbReference type="EMBL" id="PYAX01000003">
    <property type="protein sequence ID" value="PSL56798.1"/>
    <property type="molecule type" value="Genomic_DNA"/>
</dbReference>
<feature type="region of interest" description="Disordered" evidence="1">
    <location>
        <begin position="87"/>
        <end position="111"/>
    </location>
</feature>
<name>A0A2P8IE95_SACCR</name>
<evidence type="ECO:0000313" key="3">
    <source>
        <dbReference type="Proteomes" id="UP000241118"/>
    </source>
</evidence>
<proteinExistence type="predicted"/>
<comment type="caution">
    <text evidence="2">The sequence shown here is derived from an EMBL/GenBank/DDBJ whole genome shotgun (WGS) entry which is preliminary data.</text>
</comment>
<dbReference type="Proteomes" id="UP000241118">
    <property type="component" value="Unassembled WGS sequence"/>
</dbReference>
<accession>A0A2P8IE95</accession>
<dbReference type="AlphaFoldDB" id="A0A2P8IE95"/>
<dbReference type="OrthoDB" id="3691937at2"/>
<protein>
    <submittedName>
        <fullName evidence="2">Uncharacterized protein</fullName>
    </submittedName>
</protein>
<gene>
    <name evidence="2" type="ORF">B0I31_103555</name>
</gene>